<feature type="region of interest" description="Disordered" evidence="2">
    <location>
        <begin position="466"/>
        <end position="495"/>
    </location>
</feature>
<dbReference type="Proteomes" id="UP000462152">
    <property type="component" value="Unassembled WGS sequence"/>
</dbReference>
<gene>
    <name evidence="6" type="ORF">GMA10_03855</name>
</gene>
<evidence type="ECO:0000259" key="4">
    <source>
        <dbReference type="Pfam" id="PF03816"/>
    </source>
</evidence>
<dbReference type="EMBL" id="WOGT01000001">
    <property type="protein sequence ID" value="MUN54356.1"/>
    <property type="molecule type" value="Genomic_DNA"/>
</dbReference>
<keyword evidence="7" id="KW-1185">Reference proteome</keyword>
<evidence type="ECO:0000259" key="5">
    <source>
        <dbReference type="Pfam" id="PF13399"/>
    </source>
</evidence>
<evidence type="ECO:0000313" key="6">
    <source>
        <dbReference type="EMBL" id="MUN54356.1"/>
    </source>
</evidence>
<protein>
    <submittedName>
        <fullName evidence="6">LytR family transcriptional regulator</fullName>
    </submittedName>
</protein>
<sequence>MFVPQSPETSNEARTPRVDPRGRHYKNRAQKSKRGLWLSLCCVGLLIVVMGAGGFAAMRLRSNVSTEALNLGSGMNGDKELSDGPLDILVIGSDTRTGNNGDYGDQADAEGGARSDVMMLMQISEDHKKVNVLSFPRDLMVDIPQCKGSDGKTYPPSEDTQINESLNNGGPGCTVATINKITGVNIDHFMLVDFNAVKQLSTVVGGVNVCVTRPVKDEYSGLDLPAGHSDVKGEQALSFLRSRHGFGDGSDTSRIQAQQGFLASLMRKVKEQGTLSNPGKMYGIAEAITQNVTVDNGFTDPATFVDIGKILSGVDLSDIVFATAPTEPYVNDENKLQLSAESDQVFKTLQKDGSLADKNDDSSQGGGDEEKKDIDRSAPVAMTDASGAEGRAKSLSGKVEEMGYSNVTYQDLGQPSESTTIQYAPGYQDQAQEIANKFGVSQEQVVESSAISGIGVTVGQDFTSGDTVKKDDSSIVGGANGQTADQQTCQQTFSY</sequence>
<feature type="region of interest" description="Disordered" evidence="2">
    <location>
        <begin position="349"/>
        <end position="397"/>
    </location>
</feature>
<dbReference type="OrthoDB" id="9782542at2"/>
<dbReference type="NCBIfam" id="TIGR00350">
    <property type="entry name" value="lytR_cpsA_psr"/>
    <property type="match status" value="1"/>
</dbReference>
<dbReference type="InterPro" id="IPR050922">
    <property type="entry name" value="LytR/CpsA/Psr_CW_biosynth"/>
</dbReference>
<organism evidence="6 7">
    <name type="scientific">Rothia koreensis</name>
    <dbReference type="NCBI Taxonomy" id="592378"/>
    <lineage>
        <taxon>Bacteria</taxon>
        <taxon>Bacillati</taxon>
        <taxon>Actinomycetota</taxon>
        <taxon>Actinomycetes</taxon>
        <taxon>Micrococcales</taxon>
        <taxon>Micrococcaceae</taxon>
        <taxon>Rothia</taxon>
    </lineage>
</organism>
<feature type="region of interest" description="Disordered" evidence="2">
    <location>
        <begin position="1"/>
        <end position="27"/>
    </location>
</feature>
<feature type="domain" description="LytR/CpsA/Psr regulator C-terminal" evidence="5">
    <location>
        <begin position="379"/>
        <end position="462"/>
    </location>
</feature>
<dbReference type="Pfam" id="PF13399">
    <property type="entry name" value="LytR_C"/>
    <property type="match status" value="1"/>
</dbReference>
<evidence type="ECO:0000256" key="3">
    <source>
        <dbReference type="SAM" id="Phobius"/>
    </source>
</evidence>
<dbReference type="InterPro" id="IPR027381">
    <property type="entry name" value="LytR/CpsA/Psr_C"/>
</dbReference>
<feature type="transmembrane region" description="Helical" evidence="3">
    <location>
        <begin position="36"/>
        <end position="58"/>
    </location>
</feature>
<reference evidence="6 7" key="1">
    <citation type="submission" date="2019-12" db="EMBL/GenBank/DDBJ databases">
        <authorList>
            <person name="Li J."/>
            <person name="Shi Y."/>
            <person name="Xu G."/>
            <person name="Xiao D."/>
            <person name="Ran X."/>
        </authorList>
    </citation>
    <scope>NUCLEOTIDE SEQUENCE [LARGE SCALE GENOMIC DNA]</scope>
    <source>
        <strain evidence="6 7">JCM 15915</strain>
    </source>
</reference>
<evidence type="ECO:0000313" key="7">
    <source>
        <dbReference type="Proteomes" id="UP000462152"/>
    </source>
</evidence>
<dbReference type="InterPro" id="IPR004474">
    <property type="entry name" value="LytR_CpsA_psr"/>
</dbReference>
<dbReference type="PANTHER" id="PTHR33392:SF6">
    <property type="entry name" value="POLYISOPRENYL-TEICHOIC ACID--PEPTIDOGLYCAN TEICHOIC ACID TRANSFERASE TAGU"/>
    <property type="match status" value="1"/>
</dbReference>
<dbReference type="Gene3D" id="3.30.70.2390">
    <property type="match status" value="1"/>
</dbReference>
<keyword evidence="3" id="KW-1133">Transmembrane helix</keyword>
<dbReference type="Gene3D" id="3.40.630.190">
    <property type="entry name" value="LCP protein"/>
    <property type="match status" value="1"/>
</dbReference>
<feature type="domain" description="Cell envelope-related transcriptional attenuator" evidence="4">
    <location>
        <begin position="114"/>
        <end position="270"/>
    </location>
</feature>
<comment type="similarity">
    <text evidence="1">Belongs to the LytR/CpsA/Psr (LCP) family.</text>
</comment>
<feature type="compositionally biased region" description="Polar residues" evidence="2">
    <location>
        <begin position="481"/>
        <end position="495"/>
    </location>
</feature>
<dbReference type="PANTHER" id="PTHR33392">
    <property type="entry name" value="POLYISOPRENYL-TEICHOIC ACID--PEPTIDOGLYCAN TEICHOIC ACID TRANSFERASE TAGU"/>
    <property type="match status" value="1"/>
</dbReference>
<evidence type="ECO:0000256" key="2">
    <source>
        <dbReference type="SAM" id="MobiDB-lite"/>
    </source>
</evidence>
<feature type="compositionally biased region" description="Polar residues" evidence="2">
    <location>
        <begin position="1"/>
        <end position="13"/>
    </location>
</feature>
<comment type="caution">
    <text evidence="6">The sequence shown here is derived from an EMBL/GenBank/DDBJ whole genome shotgun (WGS) entry which is preliminary data.</text>
</comment>
<dbReference type="Pfam" id="PF03816">
    <property type="entry name" value="LytR_cpsA_psr"/>
    <property type="match status" value="1"/>
</dbReference>
<dbReference type="AlphaFoldDB" id="A0A7K1LGN4"/>
<keyword evidence="3" id="KW-0812">Transmembrane</keyword>
<keyword evidence="3" id="KW-0472">Membrane</keyword>
<proteinExistence type="inferred from homology"/>
<accession>A0A7K1LGN4</accession>
<name>A0A7K1LGN4_9MICC</name>
<evidence type="ECO:0000256" key="1">
    <source>
        <dbReference type="ARBA" id="ARBA00006068"/>
    </source>
</evidence>